<evidence type="ECO:0000313" key="9">
    <source>
        <dbReference type="Proteomes" id="UP000611708"/>
    </source>
</evidence>
<evidence type="ECO:0000259" key="7">
    <source>
        <dbReference type="PROSITE" id="PS51464"/>
    </source>
</evidence>
<dbReference type="PIRSF" id="PIRSF004692">
    <property type="entry name" value="KdsD_KpsF"/>
    <property type="match status" value="1"/>
</dbReference>
<evidence type="ECO:0000256" key="3">
    <source>
        <dbReference type="ARBA" id="ARBA00023122"/>
    </source>
</evidence>
<dbReference type="Pfam" id="PF01380">
    <property type="entry name" value="SIS"/>
    <property type="match status" value="1"/>
</dbReference>
<dbReference type="SUPFAM" id="SSF54631">
    <property type="entry name" value="CBS-domain pair"/>
    <property type="match status" value="1"/>
</dbReference>
<feature type="domain" description="SIS" evidence="7">
    <location>
        <begin position="47"/>
        <end position="190"/>
    </location>
</feature>
<dbReference type="PANTHER" id="PTHR42745">
    <property type="match status" value="1"/>
</dbReference>
<dbReference type="InterPro" id="IPR001347">
    <property type="entry name" value="SIS_dom"/>
</dbReference>
<dbReference type="PROSITE" id="PS51464">
    <property type="entry name" value="SIS"/>
    <property type="match status" value="1"/>
</dbReference>
<evidence type="ECO:0000313" key="8">
    <source>
        <dbReference type="EMBL" id="MBF9197686.1"/>
    </source>
</evidence>
<feature type="domain" description="CBS" evidence="6">
    <location>
        <begin position="280"/>
        <end position="331"/>
    </location>
</feature>
<reference evidence="8 9" key="1">
    <citation type="submission" date="2020-11" db="EMBL/GenBank/DDBJ databases">
        <authorList>
            <person name="Kim M.K."/>
        </authorList>
    </citation>
    <scope>NUCLEOTIDE SEQUENCE [LARGE SCALE GENOMIC DNA]</scope>
    <source>
        <strain evidence="8 9">BT290</strain>
    </source>
</reference>
<dbReference type="PANTHER" id="PTHR42745:SF1">
    <property type="entry name" value="ARABINOSE 5-PHOSPHATE ISOMERASE KDSD"/>
    <property type="match status" value="1"/>
</dbReference>
<dbReference type="Gene3D" id="3.40.50.10490">
    <property type="entry name" value="Glucose-6-phosphate isomerase like protein, domain 1"/>
    <property type="match status" value="1"/>
</dbReference>
<keyword evidence="3 5" id="KW-0129">CBS domain</keyword>
<feature type="domain" description="CBS" evidence="6">
    <location>
        <begin position="215"/>
        <end position="278"/>
    </location>
</feature>
<evidence type="ECO:0000259" key="6">
    <source>
        <dbReference type="PROSITE" id="PS51371"/>
    </source>
</evidence>
<gene>
    <name evidence="8" type="ORF">I2H36_16735</name>
</gene>
<organism evidence="8 9">
    <name type="scientific">Microvirga terrestris</name>
    <dbReference type="NCBI Taxonomy" id="2791024"/>
    <lineage>
        <taxon>Bacteria</taxon>
        <taxon>Pseudomonadati</taxon>
        <taxon>Pseudomonadota</taxon>
        <taxon>Alphaproteobacteria</taxon>
        <taxon>Hyphomicrobiales</taxon>
        <taxon>Methylobacteriaceae</taxon>
        <taxon>Microvirga</taxon>
    </lineage>
</organism>
<dbReference type="PROSITE" id="PS51371">
    <property type="entry name" value="CBS"/>
    <property type="match status" value="2"/>
</dbReference>
<evidence type="ECO:0000256" key="1">
    <source>
        <dbReference type="ARBA" id="ARBA00008165"/>
    </source>
</evidence>
<dbReference type="InterPro" id="IPR046342">
    <property type="entry name" value="CBS_dom_sf"/>
</dbReference>
<evidence type="ECO:0000256" key="2">
    <source>
        <dbReference type="ARBA" id="ARBA00022737"/>
    </source>
</evidence>
<protein>
    <submittedName>
        <fullName evidence="8">KpsF/GutQ family sugar-phosphate isomerase</fullName>
    </submittedName>
</protein>
<keyword evidence="9" id="KW-1185">Reference proteome</keyword>
<dbReference type="InterPro" id="IPR004800">
    <property type="entry name" value="KdsD/KpsF-type"/>
</dbReference>
<dbReference type="NCBIfam" id="TIGR00393">
    <property type="entry name" value="kpsF"/>
    <property type="match status" value="1"/>
</dbReference>
<dbReference type="CDD" id="cd04604">
    <property type="entry name" value="CBS_pair_SIS_assoc"/>
    <property type="match status" value="1"/>
</dbReference>
<comment type="caution">
    <text evidence="8">The sequence shown here is derived from an EMBL/GenBank/DDBJ whole genome shotgun (WGS) entry which is preliminary data.</text>
</comment>
<dbReference type="Gene3D" id="3.10.580.10">
    <property type="entry name" value="CBS-domain"/>
    <property type="match status" value="1"/>
</dbReference>
<keyword evidence="8" id="KW-0413">Isomerase</keyword>
<keyword evidence="2" id="KW-0677">Repeat</keyword>
<name>A0ABS0HWN9_9HYPH</name>
<evidence type="ECO:0000256" key="4">
    <source>
        <dbReference type="PIRNR" id="PIRNR004692"/>
    </source>
</evidence>
<dbReference type="InterPro" id="IPR046348">
    <property type="entry name" value="SIS_dom_sf"/>
</dbReference>
<dbReference type="CDD" id="cd05014">
    <property type="entry name" value="SIS_Kpsf"/>
    <property type="match status" value="1"/>
</dbReference>
<dbReference type="InterPro" id="IPR035474">
    <property type="entry name" value="SIS_Kpsf"/>
</dbReference>
<dbReference type="EMBL" id="JADQDN010000010">
    <property type="protein sequence ID" value="MBF9197686.1"/>
    <property type="molecule type" value="Genomic_DNA"/>
</dbReference>
<dbReference type="RefSeq" id="WP_196265040.1">
    <property type="nucleotide sequence ID" value="NZ_JADQDN010000010.1"/>
</dbReference>
<dbReference type="InterPro" id="IPR000644">
    <property type="entry name" value="CBS_dom"/>
</dbReference>
<dbReference type="Pfam" id="PF00571">
    <property type="entry name" value="CBS"/>
    <property type="match status" value="2"/>
</dbReference>
<proteinExistence type="inferred from homology"/>
<dbReference type="Proteomes" id="UP000611708">
    <property type="component" value="Unassembled WGS sequence"/>
</dbReference>
<dbReference type="InterPro" id="IPR050986">
    <property type="entry name" value="GutQ/KpsF_isomerases"/>
</dbReference>
<dbReference type="SMART" id="SM00116">
    <property type="entry name" value="CBS"/>
    <property type="match status" value="2"/>
</dbReference>
<dbReference type="GO" id="GO:0016853">
    <property type="term" value="F:isomerase activity"/>
    <property type="evidence" value="ECO:0007669"/>
    <property type="project" value="UniProtKB-KW"/>
</dbReference>
<comment type="similarity">
    <text evidence="1 4">Belongs to the SIS family. GutQ/KpsF subfamily.</text>
</comment>
<sequence>MALAKSAPDSSDPAVQSALRTLETERDGLTILMDAIGNGLGHPFTAAVETIAAAKGRVIVTGMGKSGHVGRKMTATFASTGTPAHYVHPAEASHGDLGMIQTDDVIIALSWSGETAELADLIGYAKRFRVPLIAITSNAASTLGSQANICLALPKAKEACPNGLAPTTSTTMQLALGDALAVALLERRGFTAEHFRVFHPGGKLGATLKHVGDIMHTGDRLPIVTVGTSMADALVVQSDKSFGCVIVVETGGDLVGIVTDGDVRRHMSGDLLHRRVEEVMTASPITVTPDTLLGEALEIIESRKRGALIVAEGRRPIGLVHVLDLLRAGAA</sequence>
<dbReference type="SUPFAM" id="SSF53697">
    <property type="entry name" value="SIS domain"/>
    <property type="match status" value="1"/>
</dbReference>
<evidence type="ECO:0000256" key="5">
    <source>
        <dbReference type="PROSITE-ProRule" id="PRU00703"/>
    </source>
</evidence>
<accession>A0ABS0HWN9</accession>